<dbReference type="PROSITE" id="PS50088">
    <property type="entry name" value="ANK_REPEAT"/>
    <property type="match status" value="2"/>
</dbReference>
<dbReference type="PANTHER" id="PTHR24189:SF50">
    <property type="entry name" value="ANKYRIN REPEAT AND SOCS BOX PROTEIN 2"/>
    <property type="match status" value="1"/>
</dbReference>
<dbReference type="VEuPathDB" id="TrichDB:TVAG_315280"/>
<evidence type="ECO:0000313" key="5">
    <source>
        <dbReference type="Proteomes" id="UP000001542"/>
    </source>
</evidence>
<dbReference type="InParanoid" id="A2FDJ7"/>
<reference evidence="4" key="1">
    <citation type="submission" date="2006-10" db="EMBL/GenBank/DDBJ databases">
        <authorList>
            <person name="Amadeo P."/>
            <person name="Zhao Q."/>
            <person name="Wortman J."/>
            <person name="Fraser-Liggett C."/>
            <person name="Carlton J."/>
        </authorList>
    </citation>
    <scope>NUCLEOTIDE SEQUENCE</scope>
    <source>
        <strain evidence="4">G3</strain>
    </source>
</reference>
<dbReference type="PROSITE" id="PS50297">
    <property type="entry name" value="ANK_REP_REGION"/>
    <property type="match status" value="1"/>
</dbReference>
<dbReference type="OrthoDB" id="194358at2759"/>
<organism evidence="4 5">
    <name type="scientific">Trichomonas vaginalis (strain ATCC PRA-98 / G3)</name>
    <dbReference type="NCBI Taxonomy" id="412133"/>
    <lineage>
        <taxon>Eukaryota</taxon>
        <taxon>Metamonada</taxon>
        <taxon>Parabasalia</taxon>
        <taxon>Trichomonadida</taxon>
        <taxon>Trichomonadidae</taxon>
        <taxon>Trichomonas</taxon>
    </lineage>
</organism>
<evidence type="ECO:0000256" key="1">
    <source>
        <dbReference type="ARBA" id="ARBA00022737"/>
    </source>
</evidence>
<dbReference type="InterPro" id="IPR002110">
    <property type="entry name" value="Ankyrin_rpt"/>
</dbReference>
<protein>
    <submittedName>
        <fullName evidence="4">Uncharacterized protein</fullName>
    </submittedName>
</protein>
<keyword evidence="1" id="KW-0677">Repeat</keyword>
<dbReference type="EMBL" id="DS113733">
    <property type="protein sequence ID" value="EAX97026.1"/>
    <property type="molecule type" value="Genomic_DNA"/>
</dbReference>
<dbReference type="Proteomes" id="UP000001542">
    <property type="component" value="Unassembled WGS sequence"/>
</dbReference>
<dbReference type="InterPro" id="IPR036770">
    <property type="entry name" value="Ankyrin_rpt-contain_sf"/>
</dbReference>
<dbReference type="VEuPathDB" id="TrichDB:TVAGG3_0571750"/>
<dbReference type="SMART" id="SM00248">
    <property type="entry name" value="ANK"/>
    <property type="match status" value="1"/>
</dbReference>
<gene>
    <name evidence="4" type="ORF">TVAG_315280</name>
</gene>
<proteinExistence type="predicted"/>
<dbReference type="Pfam" id="PF12796">
    <property type="entry name" value="Ank_2"/>
    <property type="match status" value="1"/>
</dbReference>
<reference evidence="4" key="2">
    <citation type="journal article" date="2007" name="Science">
        <title>Draft genome sequence of the sexually transmitted pathogen Trichomonas vaginalis.</title>
        <authorList>
            <person name="Carlton J.M."/>
            <person name="Hirt R.P."/>
            <person name="Silva J.C."/>
            <person name="Delcher A.L."/>
            <person name="Schatz M."/>
            <person name="Zhao Q."/>
            <person name="Wortman J.R."/>
            <person name="Bidwell S.L."/>
            <person name="Alsmark U.C.M."/>
            <person name="Besteiro S."/>
            <person name="Sicheritz-Ponten T."/>
            <person name="Noel C.J."/>
            <person name="Dacks J.B."/>
            <person name="Foster P.G."/>
            <person name="Simillion C."/>
            <person name="Van de Peer Y."/>
            <person name="Miranda-Saavedra D."/>
            <person name="Barton G.J."/>
            <person name="Westrop G.D."/>
            <person name="Mueller S."/>
            <person name="Dessi D."/>
            <person name="Fiori P.L."/>
            <person name="Ren Q."/>
            <person name="Paulsen I."/>
            <person name="Zhang H."/>
            <person name="Bastida-Corcuera F.D."/>
            <person name="Simoes-Barbosa A."/>
            <person name="Brown M.T."/>
            <person name="Hayes R.D."/>
            <person name="Mukherjee M."/>
            <person name="Okumura C.Y."/>
            <person name="Schneider R."/>
            <person name="Smith A.J."/>
            <person name="Vanacova S."/>
            <person name="Villalvazo M."/>
            <person name="Haas B.J."/>
            <person name="Pertea M."/>
            <person name="Feldblyum T.V."/>
            <person name="Utterback T.R."/>
            <person name="Shu C.L."/>
            <person name="Osoegawa K."/>
            <person name="de Jong P.J."/>
            <person name="Hrdy I."/>
            <person name="Horvathova L."/>
            <person name="Zubacova Z."/>
            <person name="Dolezal P."/>
            <person name="Malik S.B."/>
            <person name="Logsdon J.M. Jr."/>
            <person name="Henze K."/>
            <person name="Gupta A."/>
            <person name="Wang C.C."/>
            <person name="Dunne R.L."/>
            <person name="Upcroft J.A."/>
            <person name="Upcroft P."/>
            <person name="White O."/>
            <person name="Salzberg S.L."/>
            <person name="Tang P."/>
            <person name="Chiu C.-H."/>
            <person name="Lee Y.-S."/>
            <person name="Embley T.M."/>
            <person name="Coombs G.H."/>
            <person name="Mottram J.C."/>
            <person name="Tachezy J."/>
            <person name="Fraser-Liggett C.M."/>
            <person name="Johnson P.J."/>
        </authorList>
    </citation>
    <scope>NUCLEOTIDE SEQUENCE [LARGE SCALE GENOMIC DNA]</scope>
    <source>
        <strain evidence="4">G3</strain>
    </source>
</reference>
<dbReference type="Gene3D" id="1.25.40.20">
    <property type="entry name" value="Ankyrin repeat-containing domain"/>
    <property type="match status" value="1"/>
</dbReference>
<name>A2FDJ7_TRIV3</name>
<dbReference type="SMR" id="A2FDJ7"/>
<dbReference type="RefSeq" id="XP_001309956.1">
    <property type="nucleotide sequence ID" value="XM_001309955.1"/>
</dbReference>
<dbReference type="PANTHER" id="PTHR24189">
    <property type="entry name" value="MYOTROPHIN"/>
    <property type="match status" value="1"/>
</dbReference>
<feature type="repeat" description="ANK" evidence="3">
    <location>
        <begin position="1"/>
        <end position="23"/>
    </location>
</feature>
<evidence type="ECO:0000313" key="4">
    <source>
        <dbReference type="EMBL" id="EAX97026.1"/>
    </source>
</evidence>
<evidence type="ECO:0000256" key="2">
    <source>
        <dbReference type="ARBA" id="ARBA00023043"/>
    </source>
</evidence>
<accession>A2FDJ7</accession>
<sequence length="72" mass="7825">MINSIEIAELLISHGANINEKDEDGKTALHFAAYYNSKEIAELLISNGANINEKIITISGNIKTKSLALNPK</sequence>
<keyword evidence="5" id="KW-1185">Reference proteome</keyword>
<evidence type="ECO:0000256" key="3">
    <source>
        <dbReference type="PROSITE-ProRule" id="PRU00023"/>
    </source>
</evidence>
<dbReference type="KEGG" id="tva:4754803"/>
<dbReference type="STRING" id="5722.A2FDJ7"/>
<dbReference type="SUPFAM" id="SSF48403">
    <property type="entry name" value="Ankyrin repeat"/>
    <property type="match status" value="1"/>
</dbReference>
<feature type="repeat" description="ANK" evidence="3">
    <location>
        <begin position="24"/>
        <end position="52"/>
    </location>
</feature>
<dbReference type="InterPro" id="IPR050745">
    <property type="entry name" value="Multifunctional_regulatory"/>
</dbReference>
<keyword evidence="2 3" id="KW-0040">ANK repeat</keyword>
<dbReference type="AlphaFoldDB" id="A2FDJ7"/>